<dbReference type="InterPro" id="IPR036249">
    <property type="entry name" value="Thioredoxin-like_sf"/>
</dbReference>
<dbReference type="OrthoDB" id="9790390at2"/>
<feature type="site" description="Deprotonates C-terminal active site Cys" evidence="8">
    <location>
        <position position="24"/>
    </location>
</feature>
<feature type="disulfide bond" description="Redox-active" evidence="9">
    <location>
        <begin position="30"/>
        <end position="33"/>
    </location>
</feature>
<keyword evidence="3" id="KW-0249">Electron transport</keyword>
<feature type="site" description="Contributes to redox potential value" evidence="8">
    <location>
        <position position="32"/>
    </location>
</feature>
<keyword evidence="12" id="KW-1185">Reference proteome</keyword>
<dbReference type="STRING" id="156892.BM477_01475"/>
<proteinExistence type="inferred from homology"/>
<dbReference type="NCBIfam" id="TIGR01068">
    <property type="entry name" value="thioredoxin"/>
    <property type="match status" value="1"/>
</dbReference>
<dbReference type="PIRSF" id="PIRSF000077">
    <property type="entry name" value="Thioredoxin"/>
    <property type="match status" value="1"/>
</dbReference>
<dbReference type="Pfam" id="PF00085">
    <property type="entry name" value="Thioredoxin"/>
    <property type="match status" value="1"/>
</dbReference>
<protein>
    <recommendedName>
        <fullName evidence="6 7">Thioredoxin</fullName>
    </recommendedName>
</protein>
<evidence type="ECO:0000256" key="6">
    <source>
        <dbReference type="NCBIfam" id="TIGR01068"/>
    </source>
</evidence>
<comment type="caution">
    <text evidence="11">The sequence shown here is derived from an EMBL/GenBank/DDBJ whole genome shotgun (WGS) entry which is preliminary data.</text>
</comment>
<evidence type="ECO:0000256" key="1">
    <source>
        <dbReference type="ARBA" id="ARBA00008987"/>
    </source>
</evidence>
<dbReference type="EMBL" id="MPDM01000001">
    <property type="protein sequence ID" value="OKL50645.1"/>
    <property type="molecule type" value="Genomic_DNA"/>
</dbReference>
<keyword evidence="5 9" id="KW-0676">Redox-active center</keyword>
<dbReference type="InterPro" id="IPR017937">
    <property type="entry name" value="Thioredoxin_CS"/>
</dbReference>
<dbReference type="GO" id="GO:0015035">
    <property type="term" value="F:protein-disulfide reductase activity"/>
    <property type="evidence" value="ECO:0007669"/>
    <property type="project" value="UniProtKB-UniRule"/>
</dbReference>
<dbReference type="PRINTS" id="PR00421">
    <property type="entry name" value="THIOREDOXIN"/>
</dbReference>
<name>A0A1Q5PT59_9ACTO</name>
<keyword evidence="4 9" id="KW-1015">Disulfide bond</keyword>
<dbReference type="SUPFAM" id="SSF52833">
    <property type="entry name" value="Thioredoxin-like"/>
    <property type="match status" value="1"/>
</dbReference>
<feature type="domain" description="Thioredoxin" evidence="10">
    <location>
        <begin position="1"/>
        <end position="105"/>
    </location>
</feature>
<dbReference type="PROSITE" id="PS51354">
    <property type="entry name" value="GLUTAREDOXIN_2"/>
    <property type="match status" value="1"/>
</dbReference>
<reference evidence="12" key="1">
    <citation type="submission" date="2016-11" db="EMBL/GenBank/DDBJ databases">
        <title>Actinomyces gypaetusis sp. nov. isolated from Gypaetus barbatus in Qinghai Tibet Plateau China.</title>
        <authorList>
            <person name="Meng X."/>
        </authorList>
    </citation>
    <scope>NUCLEOTIDE SEQUENCE [LARGE SCALE GENOMIC DNA]</scope>
    <source>
        <strain evidence="12">DSM 15383</strain>
    </source>
</reference>
<dbReference type="AlphaFoldDB" id="A0A1Q5PT59"/>
<evidence type="ECO:0000256" key="9">
    <source>
        <dbReference type="PIRSR" id="PIRSR000077-4"/>
    </source>
</evidence>
<dbReference type="InterPro" id="IPR013766">
    <property type="entry name" value="Thioredoxin_domain"/>
</dbReference>
<evidence type="ECO:0000256" key="7">
    <source>
        <dbReference type="PIRNR" id="PIRNR000077"/>
    </source>
</evidence>
<feature type="active site" description="Nucleophile" evidence="8">
    <location>
        <position position="30"/>
    </location>
</feature>
<evidence type="ECO:0000256" key="8">
    <source>
        <dbReference type="PIRSR" id="PIRSR000077-1"/>
    </source>
</evidence>
<dbReference type="FunFam" id="3.40.30.10:FF:000155">
    <property type="entry name" value="Thioredoxin"/>
    <property type="match status" value="1"/>
</dbReference>
<organism evidence="11 12">
    <name type="scientific">Boudabousia marimammalium</name>
    <dbReference type="NCBI Taxonomy" id="156892"/>
    <lineage>
        <taxon>Bacteria</taxon>
        <taxon>Bacillati</taxon>
        <taxon>Actinomycetota</taxon>
        <taxon>Actinomycetes</taxon>
        <taxon>Actinomycetales</taxon>
        <taxon>Actinomycetaceae</taxon>
        <taxon>Boudabousia</taxon>
    </lineage>
</organism>
<dbReference type="CDD" id="cd02947">
    <property type="entry name" value="TRX_family"/>
    <property type="match status" value="1"/>
</dbReference>
<dbReference type="Proteomes" id="UP000186465">
    <property type="component" value="Unassembled WGS sequence"/>
</dbReference>
<feature type="site" description="Contributes to redox potential value" evidence="8">
    <location>
        <position position="31"/>
    </location>
</feature>
<evidence type="ECO:0000259" key="10">
    <source>
        <dbReference type="PROSITE" id="PS51352"/>
    </source>
</evidence>
<comment type="similarity">
    <text evidence="1 7">Belongs to the thioredoxin family.</text>
</comment>
<dbReference type="PROSITE" id="PS51352">
    <property type="entry name" value="THIOREDOXIN_2"/>
    <property type="match status" value="1"/>
</dbReference>
<evidence type="ECO:0000256" key="5">
    <source>
        <dbReference type="ARBA" id="ARBA00023284"/>
    </source>
</evidence>
<gene>
    <name evidence="11" type="ORF">BM477_01475</name>
</gene>
<dbReference type="Gene3D" id="3.40.30.10">
    <property type="entry name" value="Glutaredoxin"/>
    <property type="match status" value="1"/>
</dbReference>
<evidence type="ECO:0000256" key="2">
    <source>
        <dbReference type="ARBA" id="ARBA00022448"/>
    </source>
</evidence>
<evidence type="ECO:0000256" key="4">
    <source>
        <dbReference type="ARBA" id="ARBA00023157"/>
    </source>
</evidence>
<dbReference type="PROSITE" id="PS00194">
    <property type="entry name" value="THIOREDOXIN_1"/>
    <property type="match status" value="1"/>
</dbReference>
<evidence type="ECO:0000313" key="11">
    <source>
        <dbReference type="EMBL" id="OKL50645.1"/>
    </source>
</evidence>
<keyword evidence="2" id="KW-0813">Transport</keyword>
<sequence length="121" mass="13324">MATVELTKENLDQTISENDIVMVDFWAAWCGPCQQFGPIYQAASEKHPDVVFGKVDTDAQQEIAAMAGISSIPTVMIFREGVPVFRNAGVLPEAAIGDLLKQVKELNMDEVRAQIEEAEKK</sequence>
<accession>A0A1Q5PT59</accession>
<dbReference type="RefSeq" id="WP_075360883.1">
    <property type="nucleotide sequence ID" value="NZ_MPDM01000001.1"/>
</dbReference>
<evidence type="ECO:0000313" key="12">
    <source>
        <dbReference type="Proteomes" id="UP000186465"/>
    </source>
</evidence>
<dbReference type="InterPro" id="IPR005746">
    <property type="entry name" value="Thioredoxin"/>
</dbReference>
<feature type="active site" description="Nucleophile" evidence="8">
    <location>
        <position position="33"/>
    </location>
</feature>
<evidence type="ECO:0000256" key="3">
    <source>
        <dbReference type="ARBA" id="ARBA00022982"/>
    </source>
</evidence>
<dbReference type="PANTHER" id="PTHR45663">
    <property type="entry name" value="GEO12009P1"/>
    <property type="match status" value="1"/>
</dbReference>
<dbReference type="PANTHER" id="PTHR45663:SF40">
    <property type="entry name" value="THIOREDOXIN 2"/>
    <property type="match status" value="1"/>
</dbReference>
<dbReference type="GO" id="GO:0005829">
    <property type="term" value="C:cytosol"/>
    <property type="evidence" value="ECO:0007669"/>
    <property type="project" value="TreeGrafter"/>
</dbReference>